<dbReference type="EMBL" id="CP048836">
    <property type="protein sequence ID" value="QID19869.1"/>
    <property type="molecule type" value="Genomic_DNA"/>
</dbReference>
<dbReference type="KEGG" id="azq:G3580_14590"/>
<evidence type="ECO:0000313" key="3">
    <source>
        <dbReference type="EMBL" id="QID19869.1"/>
    </source>
</evidence>
<name>A0A6C1BA27_9RHOO</name>
<dbReference type="PROSITE" id="PS00922">
    <property type="entry name" value="TRANSGLYCOSYLASE"/>
    <property type="match status" value="1"/>
</dbReference>
<dbReference type="InterPro" id="IPR006597">
    <property type="entry name" value="Sel1-like"/>
</dbReference>
<dbReference type="InterPro" id="IPR008258">
    <property type="entry name" value="Transglycosylase_SLT_dom_1"/>
</dbReference>
<keyword evidence="4" id="KW-1185">Reference proteome</keyword>
<evidence type="ECO:0000313" key="4">
    <source>
        <dbReference type="Proteomes" id="UP000501991"/>
    </source>
</evidence>
<dbReference type="InterPro" id="IPR023346">
    <property type="entry name" value="Lysozyme-like_dom_sf"/>
</dbReference>
<accession>A0A6C1BA27</accession>
<dbReference type="InterPro" id="IPR011990">
    <property type="entry name" value="TPR-like_helical_dom_sf"/>
</dbReference>
<dbReference type="Pfam" id="PF01464">
    <property type="entry name" value="SLT"/>
    <property type="match status" value="1"/>
</dbReference>
<dbReference type="Gene3D" id="1.25.40.10">
    <property type="entry name" value="Tetratricopeptide repeat domain"/>
    <property type="match status" value="1"/>
</dbReference>
<evidence type="ECO:0000259" key="2">
    <source>
        <dbReference type="Pfam" id="PF01464"/>
    </source>
</evidence>
<dbReference type="SUPFAM" id="SSF53955">
    <property type="entry name" value="Lysozyme-like"/>
    <property type="match status" value="1"/>
</dbReference>
<dbReference type="Gene3D" id="1.10.530.10">
    <property type="match status" value="1"/>
</dbReference>
<dbReference type="PANTHER" id="PTHR37423:SF2">
    <property type="entry name" value="MEMBRANE-BOUND LYTIC MUREIN TRANSGLYCOSYLASE C"/>
    <property type="match status" value="1"/>
</dbReference>
<reference evidence="3 4" key="1">
    <citation type="submission" date="2020-02" db="EMBL/GenBank/DDBJ databases">
        <title>Nitrogenibacter mangrovi gen. nov., sp. nov. isolated from mangrove sediment, a denitrifying betaproteobacterium.</title>
        <authorList>
            <person name="Liao H."/>
            <person name="Tian Y."/>
        </authorList>
    </citation>
    <scope>NUCLEOTIDE SEQUENCE [LARGE SCALE GENOMIC DNA]</scope>
    <source>
        <strain evidence="3 4">M9-3-2</strain>
    </source>
</reference>
<dbReference type="InterPro" id="IPR000189">
    <property type="entry name" value="Transglyc_AS"/>
</dbReference>
<evidence type="ECO:0000256" key="1">
    <source>
        <dbReference type="ARBA" id="ARBA00007734"/>
    </source>
</evidence>
<dbReference type="CDD" id="cd00254">
    <property type="entry name" value="LT-like"/>
    <property type="match status" value="1"/>
</dbReference>
<dbReference type="SUPFAM" id="SSF81901">
    <property type="entry name" value="HCP-like"/>
    <property type="match status" value="1"/>
</dbReference>
<sequence>MAAYAAEGRNPSPDATRVKAAMAQQAAYLAGRGVAFEHGEGVERDPARAAACYCESARLGNAEGMYGLGWMYANGRGVARNDAYAGTLFAMAAMLGHTQAARMQRYTGEYVGTVPACLDAPAWEQYDGLIDRLVARMAPARRKIVRLVVNMAPDYGIEPRFALAIAAVESAFNPDAVSPKQAMGVMQLIPETAARFRVGDTFDARQNIAGGLAYLRWLLAYFEGDVRLVAAAYNAGEGAVERYGGVPPFPETRAYVDRVVGYYRGDTHPYDSRVVDASPLMTKLRLTSE</sequence>
<proteinExistence type="inferred from homology"/>
<feature type="domain" description="Transglycosylase SLT" evidence="2">
    <location>
        <begin position="154"/>
        <end position="245"/>
    </location>
</feature>
<dbReference type="Pfam" id="PF08238">
    <property type="entry name" value="Sel1"/>
    <property type="match status" value="2"/>
</dbReference>
<protein>
    <submittedName>
        <fullName evidence="3">Transglycosylase SLT domain-containing protein</fullName>
    </submittedName>
</protein>
<dbReference type="GO" id="GO:0000270">
    <property type="term" value="P:peptidoglycan metabolic process"/>
    <property type="evidence" value="ECO:0007669"/>
    <property type="project" value="InterPro"/>
</dbReference>
<comment type="similarity">
    <text evidence="1">Belongs to the transglycosylase Slt family.</text>
</comment>
<dbReference type="Proteomes" id="UP000501991">
    <property type="component" value="Chromosome"/>
</dbReference>
<dbReference type="GO" id="GO:0008933">
    <property type="term" value="F:peptidoglycan lytic transglycosylase activity"/>
    <property type="evidence" value="ECO:0007669"/>
    <property type="project" value="InterPro"/>
</dbReference>
<dbReference type="AlphaFoldDB" id="A0A6C1BA27"/>
<dbReference type="SMART" id="SM00671">
    <property type="entry name" value="SEL1"/>
    <property type="match status" value="2"/>
</dbReference>
<organism evidence="3 4">
    <name type="scientific">Nitrogeniibacter mangrovi</name>
    <dbReference type="NCBI Taxonomy" id="2016596"/>
    <lineage>
        <taxon>Bacteria</taxon>
        <taxon>Pseudomonadati</taxon>
        <taxon>Pseudomonadota</taxon>
        <taxon>Betaproteobacteria</taxon>
        <taxon>Rhodocyclales</taxon>
        <taxon>Zoogloeaceae</taxon>
        <taxon>Nitrogeniibacter</taxon>
    </lineage>
</organism>
<dbReference type="GO" id="GO:0016020">
    <property type="term" value="C:membrane"/>
    <property type="evidence" value="ECO:0007669"/>
    <property type="project" value="InterPro"/>
</dbReference>
<gene>
    <name evidence="3" type="ORF">G3580_14590</name>
</gene>
<dbReference type="PANTHER" id="PTHR37423">
    <property type="entry name" value="SOLUBLE LYTIC MUREIN TRANSGLYCOSYLASE-RELATED"/>
    <property type="match status" value="1"/>
</dbReference>